<evidence type="ECO:0000313" key="2">
    <source>
        <dbReference type="EMBL" id="GJS74747.1"/>
    </source>
</evidence>
<evidence type="ECO:0000259" key="1">
    <source>
        <dbReference type="SMART" id="SM00343"/>
    </source>
</evidence>
<feature type="domain" description="CCHC-type" evidence="1">
    <location>
        <begin position="220"/>
        <end position="236"/>
    </location>
</feature>
<proteinExistence type="predicted"/>
<reference evidence="2" key="2">
    <citation type="submission" date="2022-01" db="EMBL/GenBank/DDBJ databases">
        <authorList>
            <person name="Yamashiro T."/>
            <person name="Shiraishi A."/>
            <person name="Satake H."/>
            <person name="Nakayama K."/>
        </authorList>
    </citation>
    <scope>NUCLEOTIDE SEQUENCE</scope>
</reference>
<dbReference type="SMART" id="SM00343">
    <property type="entry name" value="ZnF_C2HC"/>
    <property type="match status" value="2"/>
</dbReference>
<evidence type="ECO:0000313" key="3">
    <source>
        <dbReference type="Proteomes" id="UP001151760"/>
    </source>
</evidence>
<dbReference type="Gene3D" id="4.10.60.10">
    <property type="entry name" value="Zinc finger, CCHC-type"/>
    <property type="match status" value="1"/>
</dbReference>
<name>A0ABQ4YBH7_9ASTR</name>
<dbReference type="InterPro" id="IPR001878">
    <property type="entry name" value="Znf_CCHC"/>
</dbReference>
<accession>A0ABQ4YBH7</accession>
<organism evidence="2 3">
    <name type="scientific">Tanacetum coccineum</name>
    <dbReference type="NCBI Taxonomy" id="301880"/>
    <lineage>
        <taxon>Eukaryota</taxon>
        <taxon>Viridiplantae</taxon>
        <taxon>Streptophyta</taxon>
        <taxon>Embryophyta</taxon>
        <taxon>Tracheophyta</taxon>
        <taxon>Spermatophyta</taxon>
        <taxon>Magnoliopsida</taxon>
        <taxon>eudicotyledons</taxon>
        <taxon>Gunneridae</taxon>
        <taxon>Pentapetalae</taxon>
        <taxon>asterids</taxon>
        <taxon>campanulids</taxon>
        <taxon>Asterales</taxon>
        <taxon>Asteraceae</taxon>
        <taxon>Asteroideae</taxon>
        <taxon>Anthemideae</taxon>
        <taxon>Anthemidinae</taxon>
        <taxon>Tanacetum</taxon>
    </lineage>
</organism>
<dbReference type="Proteomes" id="UP001151760">
    <property type="component" value="Unassembled WGS sequence"/>
</dbReference>
<gene>
    <name evidence="2" type="ORF">Tco_0707588</name>
</gene>
<protein>
    <recommendedName>
        <fullName evidence="1">CCHC-type domain-containing protein</fullName>
    </recommendedName>
</protein>
<sequence>MVLHGCGKEAKIKTSWSDKNPRRRFYSCRMEVTNRGFIGWVDPPMCQRAVDVILKLLRAWNVLEEDLEEHVLMLREKEQMVKKLRKYPVVAWTNAIEVIAINETKIHVAHDSIVRVVRQGAKVARNAINKRKWEGGYQNNSGQQNKQQKVVRAYTVGPDNKNGYAGKLPLCNKCMLHHIGPCTIKCNHCKRVRHMTRDCRTLVSTTTRRPLVAKQKTAVTCYKYGKQGHYMSECSKLKNQNYEYHAVIVCDEKLVRIPFGNEILTIQCDRSGELLSDYDCEIRYHPRKANVVADALNRKERIKPLRVRALVMTIDLNLLVQILNAQAEAMKEENVKEENLRGMNKEFETRPDGTLCIEK</sequence>
<reference evidence="2" key="1">
    <citation type="journal article" date="2022" name="Int. J. Mol. Sci.">
        <title>Draft Genome of Tanacetum Coccineum: Genomic Comparison of Closely Related Tanacetum-Family Plants.</title>
        <authorList>
            <person name="Yamashiro T."/>
            <person name="Shiraishi A."/>
            <person name="Nakayama K."/>
            <person name="Satake H."/>
        </authorList>
    </citation>
    <scope>NUCLEOTIDE SEQUENCE</scope>
</reference>
<feature type="domain" description="CCHC-type" evidence="1">
    <location>
        <begin position="185"/>
        <end position="201"/>
    </location>
</feature>
<comment type="caution">
    <text evidence="2">The sequence shown here is derived from an EMBL/GenBank/DDBJ whole genome shotgun (WGS) entry which is preliminary data.</text>
</comment>
<keyword evidence="3" id="KW-1185">Reference proteome</keyword>
<dbReference type="EMBL" id="BQNB010010252">
    <property type="protein sequence ID" value="GJS74747.1"/>
    <property type="molecule type" value="Genomic_DNA"/>
</dbReference>